<dbReference type="Pfam" id="PF00152">
    <property type="entry name" value="tRNA-synt_2"/>
    <property type="match status" value="1"/>
</dbReference>
<protein>
    <submittedName>
        <fullName evidence="9">Aspartate--tRNA ligase, mitochondrial-like</fullName>
    </submittedName>
</protein>
<keyword evidence="2" id="KW-0436">Ligase</keyword>
<dbReference type="PANTHER" id="PTHR22594:SF5">
    <property type="entry name" value="ASPARTATE--TRNA LIGASE, MITOCHONDRIAL"/>
    <property type="match status" value="1"/>
</dbReference>
<keyword evidence="6" id="KW-0030">Aminoacyl-tRNA synthetase</keyword>
<dbReference type="SUPFAM" id="SSF55681">
    <property type="entry name" value="Class II aaRS and biotin synthetases"/>
    <property type="match status" value="1"/>
</dbReference>
<keyword evidence="5" id="KW-0648">Protein biosynthesis</keyword>
<reference evidence="9" key="1">
    <citation type="submission" date="2025-08" db="UniProtKB">
        <authorList>
            <consortium name="RefSeq"/>
        </authorList>
    </citation>
    <scope>IDENTIFICATION</scope>
    <source>
        <tissue evidence="9">Muscle</tissue>
    </source>
</reference>
<dbReference type="GO" id="GO:0005524">
    <property type="term" value="F:ATP binding"/>
    <property type="evidence" value="ECO:0007669"/>
    <property type="project" value="UniProtKB-KW"/>
</dbReference>
<dbReference type="Gene3D" id="3.30.1360.30">
    <property type="entry name" value="GAD-like domain"/>
    <property type="match status" value="1"/>
</dbReference>
<evidence type="ECO:0000256" key="4">
    <source>
        <dbReference type="ARBA" id="ARBA00022840"/>
    </source>
</evidence>
<evidence type="ECO:0000256" key="5">
    <source>
        <dbReference type="ARBA" id="ARBA00022917"/>
    </source>
</evidence>
<proteinExistence type="inferred from homology"/>
<dbReference type="GeneID" id="104948518"/>
<dbReference type="KEGG" id="ncc:104948518"/>
<dbReference type="AlphaFoldDB" id="A0A6I9N549"/>
<evidence type="ECO:0000256" key="2">
    <source>
        <dbReference type="ARBA" id="ARBA00022598"/>
    </source>
</evidence>
<dbReference type="Gene3D" id="3.30.930.10">
    <property type="entry name" value="Bira Bifunctional Protein, Domain 2"/>
    <property type="match status" value="1"/>
</dbReference>
<dbReference type="GO" id="GO:0004815">
    <property type="term" value="F:aspartate-tRNA ligase activity"/>
    <property type="evidence" value="ECO:0007669"/>
    <property type="project" value="TreeGrafter"/>
</dbReference>
<dbReference type="RefSeq" id="XP_010773024.1">
    <property type="nucleotide sequence ID" value="XM_010774722.1"/>
</dbReference>
<accession>A0A6I9N549</accession>
<dbReference type="InterPro" id="IPR004364">
    <property type="entry name" value="Aa-tRNA-synt_II"/>
</dbReference>
<dbReference type="InterPro" id="IPR045864">
    <property type="entry name" value="aa-tRNA-synth_II/BPL/LPL"/>
</dbReference>
<dbReference type="PRINTS" id="PR01042">
    <property type="entry name" value="TRNASYNTHASP"/>
</dbReference>
<comment type="similarity">
    <text evidence="1">Belongs to the class-II aminoacyl-tRNA synthetase family. Type 1 subfamily.</text>
</comment>
<dbReference type="GO" id="GO:0006422">
    <property type="term" value="P:aspartyl-tRNA aminoacylation"/>
    <property type="evidence" value="ECO:0007669"/>
    <property type="project" value="TreeGrafter"/>
</dbReference>
<keyword evidence="3" id="KW-0547">Nucleotide-binding</keyword>
<evidence type="ECO:0000256" key="3">
    <source>
        <dbReference type="ARBA" id="ARBA00022741"/>
    </source>
</evidence>
<dbReference type="PANTHER" id="PTHR22594">
    <property type="entry name" value="ASPARTYL/LYSYL-TRNA SYNTHETASE"/>
    <property type="match status" value="1"/>
</dbReference>
<evidence type="ECO:0000313" key="8">
    <source>
        <dbReference type="Proteomes" id="UP000504611"/>
    </source>
</evidence>
<dbReference type="Proteomes" id="UP000504611">
    <property type="component" value="Unplaced"/>
</dbReference>
<gene>
    <name evidence="9" type="primary">LOC104948518</name>
</gene>
<dbReference type="InterPro" id="IPR004115">
    <property type="entry name" value="GAD-like_sf"/>
</dbReference>
<name>A0A6I9N549_9TELE</name>
<dbReference type="InterPro" id="IPR002312">
    <property type="entry name" value="Asp/Asn-tRNA-synth_IIb"/>
</dbReference>
<dbReference type="GO" id="GO:0005739">
    <property type="term" value="C:mitochondrion"/>
    <property type="evidence" value="ECO:0007669"/>
    <property type="project" value="TreeGrafter"/>
</dbReference>
<organism evidence="8 9">
    <name type="scientific">Notothenia coriiceps</name>
    <name type="common">black rockcod</name>
    <dbReference type="NCBI Taxonomy" id="8208"/>
    <lineage>
        <taxon>Eukaryota</taxon>
        <taxon>Metazoa</taxon>
        <taxon>Chordata</taxon>
        <taxon>Craniata</taxon>
        <taxon>Vertebrata</taxon>
        <taxon>Euteleostomi</taxon>
        <taxon>Actinopterygii</taxon>
        <taxon>Neopterygii</taxon>
        <taxon>Teleostei</taxon>
        <taxon>Neoteleostei</taxon>
        <taxon>Acanthomorphata</taxon>
        <taxon>Eupercaria</taxon>
        <taxon>Perciformes</taxon>
        <taxon>Notothenioidei</taxon>
        <taxon>Nototheniidae</taxon>
        <taxon>Notothenia</taxon>
    </lineage>
</organism>
<evidence type="ECO:0000256" key="6">
    <source>
        <dbReference type="ARBA" id="ARBA00023146"/>
    </source>
</evidence>
<sequence length="188" mass="21272">MLTLWTFTNYFCYFYHWITLTIKCVQVNFSSILSFVFPLSYCTPSLSQRPLLGKLRMQCAEVLESRGMSVRDPSAFHFLWVVDFPLFLPKEEDPDKLESAHHPFTAPLPEDIHLLYTEPHKVRGQHYDLVLNGCEIGGGSIRIHKASEQLHVLKSILQEDPSLLSHLLEALDSGAPPHGGIALGELTL</sequence>
<dbReference type="OrthoDB" id="8937697at2759"/>
<feature type="domain" description="Aminoacyl-tRNA synthetase class II (D/K/N)" evidence="7">
    <location>
        <begin position="70"/>
        <end position="184"/>
    </location>
</feature>
<evidence type="ECO:0000313" key="9">
    <source>
        <dbReference type="RefSeq" id="XP_010773024.1"/>
    </source>
</evidence>
<feature type="non-terminal residue" evidence="9">
    <location>
        <position position="188"/>
    </location>
</feature>
<keyword evidence="8" id="KW-1185">Reference proteome</keyword>
<evidence type="ECO:0000259" key="7">
    <source>
        <dbReference type="Pfam" id="PF00152"/>
    </source>
</evidence>
<evidence type="ECO:0000256" key="1">
    <source>
        <dbReference type="ARBA" id="ARBA00006303"/>
    </source>
</evidence>
<keyword evidence="4" id="KW-0067">ATP-binding</keyword>